<dbReference type="Pfam" id="PF20772">
    <property type="entry name" value="TACO1_YebC_N"/>
    <property type="match status" value="1"/>
</dbReference>
<comment type="subcellular location">
    <subcellularLocation>
        <location evidence="6">Cytoplasm</location>
    </subcellularLocation>
</comment>
<dbReference type="PANTHER" id="PTHR12532:SF6">
    <property type="entry name" value="TRANSCRIPTIONAL REGULATORY PROTEIN YEBC-RELATED"/>
    <property type="match status" value="1"/>
</dbReference>
<dbReference type="InterPro" id="IPR026564">
    <property type="entry name" value="Transcrip_reg_TACO1-like_dom3"/>
</dbReference>
<dbReference type="GO" id="GO:0006355">
    <property type="term" value="P:regulation of DNA-templated transcription"/>
    <property type="evidence" value="ECO:0007669"/>
    <property type="project" value="UniProtKB-UniRule"/>
</dbReference>
<dbReference type="FunFam" id="1.10.10.200:FF:000002">
    <property type="entry name" value="Probable transcriptional regulatory protein CLM62_37755"/>
    <property type="match status" value="1"/>
</dbReference>
<dbReference type="HAMAP" id="MF_00693">
    <property type="entry name" value="Transcrip_reg_TACO1"/>
    <property type="match status" value="1"/>
</dbReference>
<dbReference type="SUPFAM" id="SSF75625">
    <property type="entry name" value="YebC-like"/>
    <property type="match status" value="1"/>
</dbReference>
<sequence length="263" mass="29119">MSGHSKWSTIKRAKGVADIKRGLTFTKVANNITLAAKLGGSGNPDDNPRLRMVMEEAKTVNMPKENIQRAIDRGLGKLPGQTIEELLFEGFGPGKVAYMIEAVTDNRLRTLAEVKNLFDKSGGALAGTGAVSYMFKSLGEIKIKSKNGNVDEEMLELIDLGAEDVEEEESLNDSPSYNKIQYYLVYTEATKITEVGTKITQAGYTIESSELVRKPTILVEIKDKETLDKVIAFTERLEERDDIQKVFANFNLSDNLSEEREGS</sequence>
<feature type="domain" description="TACO1/YebC-like second and third" evidence="7">
    <location>
        <begin position="84"/>
        <end position="250"/>
    </location>
</feature>
<protein>
    <recommendedName>
        <fullName evidence="6">Probable transcriptional regulatory protein A3C59_03330</fullName>
    </recommendedName>
</protein>
<dbReference type="Proteomes" id="UP000176902">
    <property type="component" value="Unassembled WGS sequence"/>
</dbReference>
<dbReference type="EMBL" id="MFCV01000044">
    <property type="protein sequence ID" value="OGE30722.1"/>
    <property type="molecule type" value="Genomic_DNA"/>
</dbReference>
<dbReference type="AlphaFoldDB" id="A0A1F5JQ09"/>
<dbReference type="NCBIfam" id="NF009044">
    <property type="entry name" value="PRK12378.1"/>
    <property type="match status" value="1"/>
</dbReference>
<evidence type="ECO:0000256" key="6">
    <source>
        <dbReference type="HAMAP-Rule" id="MF_00693"/>
    </source>
</evidence>
<keyword evidence="2 6" id="KW-0963">Cytoplasm</keyword>
<dbReference type="GO" id="GO:0003677">
    <property type="term" value="F:DNA binding"/>
    <property type="evidence" value="ECO:0007669"/>
    <property type="project" value="UniProtKB-UniRule"/>
</dbReference>
<dbReference type="PANTHER" id="PTHR12532">
    <property type="entry name" value="TRANSLATIONAL ACTIVATOR OF CYTOCHROME C OXIDASE 1"/>
    <property type="match status" value="1"/>
</dbReference>
<evidence type="ECO:0000259" key="7">
    <source>
        <dbReference type="Pfam" id="PF01709"/>
    </source>
</evidence>
<comment type="caution">
    <text evidence="9">The sequence shown here is derived from an EMBL/GenBank/DDBJ whole genome shotgun (WGS) entry which is preliminary data.</text>
</comment>
<dbReference type="InterPro" id="IPR048300">
    <property type="entry name" value="TACO1_YebC-like_2nd/3rd_dom"/>
</dbReference>
<dbReference type="Gene3D" id="1.10.10.200">
    <property type="match status" value="1"/>
</dbReference>
<dbReference type="Pfam" id="PF01709">
    <property type="entry name" value="Transcrip_reg"/>
    <property type="match status" value="1"/>
</dbReference>
<gene>
    <name evidence="9" type="ORF">A3C59_03330</name>
</gene>
<evidence type="ECO:0000313" key="9">
    <source>
        <dbReference type="EMBL" id="OGE30722.1"/>
    </source>
</evidence>
<evidence type="ECO:0000259" key="8">
    <source>
        <dbReference type="Pfam" id="PF20772"/>
    </source>
</evidence>
<dbReference type="GO" id="GO:0005829">
    <property type="term" value="C:cytosol"/>
    <property type="evidence" value="ECO:0007669"/>
    <property type="project" value="TreeGrafter"/>
</dbReference>
<dbReference type="NCBIfam" id="TIGR01033">
    <property type="entry name" value="YebC/PmpR family DNA-binding transcriptional regulator"/>
    <property type="match status" value="1"/>
</dbReference>
<evidence type="ECO:0000256" key="2">
    <source>
        <dbReference type="ARBA" id="ARBA00022490"/>
    </source>
</evidence>
<dbReference type="InterPro" id="IPR017856">
    <property type="entry name" value="Integrase-like_N"/>
</dbReference>
<dbReference type="InterPro" id="IPR002876">
    <property type="entry name" value="Transcrip_reg_TACO1-like"/>
</dbReference>
<reference evidence="9 10" key="1">
    <citation type="journal article" date="2016" name="Nat. Commun.">
        <title>Thousands of microbial genomes shed light on interconnected biogeochemical processes in an aquifer system.</title>
        <authorList>
            <person name="Anantharaman K."/>
            <person name="Brown C.T."/>
            <person name="Hug L.A."/>
            <person name="Sharon I."/>
            <person name="Castelle C.J."/>
            <person name="Probst A.J."/>
            <person name="Thomas B.C."/>
            <person name="Singh A."/>
            <person name="Wilkins M.J."/>
            <person name="Karaoz U."/>
            <person name="Brodie E.L."/>
            <person name="Williams K.H."/>
            <person name="Hubbard S.S."/>
            <person name="Banfield J.F."/>
        </authorList>
    </citation>
    <scope>NUCLEOTIDE SEQUENCE [LARGE SCALE GENOMIC DNA]</scope>
</reference>
<dbReference type="NCBIfam" id="NF001030">
    <property type="entry name" value="PRK00110.1"/>
    <property type="match status" value="1"/>
</dbReference>
<proteinExistence type="inferred from homology"/>
<accession>A0A1F5JQ09</accession>
<evidence type="ECO:0000313" key="10">
    <source>
        <dbReference type="Proteomes" id="UP000176902"/>
    </source>
</evidence>
<comment type="similarity">
    <text evidence="1 6">Belongs to the TACO1 family.</text>
</comment>
<evidence type="ECO:0000256" key="5">
    <source>
        <dbReference type="ARBA" id="ARBA00023163"/>
    </source>
</evidence>
<evidence type="ECO:0000256" key="3">
    <source>
        <dbReference type="ARBA" id="ARBA00023015"/>
    </source>
</evidence>
<dbReference type="InterPro" id="IPR029072">
    <property type="entry name" value="YebC-like"/>
</dbReference>
<dbReference type="Gene3D" id="3.30.70.980">
    <property type="match status" value="2"/>
</dbReference>
<evidence type="ECO:0000256" key="1">
    <source>
        <dbReference type="ARBA" id="ARBA00008724"/>
    </source>
</evidence>
<keyword evidence="4 6" id="KW-0238">DNA-binding</keyword>
<dbReference type="InterPro" id="IPR049083">
    <property type="entry name" value="TACO1_YebC_N"/>
</dbReference>
<name>A0A1F5JQ09_9BACT</name>
<evidence type="ECO:0000256" key="4">
    <source>
        <dbReference type="ARBA" id="ARBA00023125"/>
    </source>
</evidence>
<feature type="domain" description="TACO1/YebC-like N-terminal" evidence="8">
    <location>
        <begin position="5"/>
        <end position="77"/>
    </location>
</feature>
<dbReference type="STRING" id="1797768.A3C59_03330"/>
<keyword evidence="5 6" id="KW-0804">Transcription</keyword>
<keyword evidence="3 6" id="KW-0805">Transcription regulation</keyword>
<organism evidence="9 10">
    <name type="scientific">Candidatus Daviesbacteria bacterium RIFCSPHIGHO2_02_FULL_36_13</name>
    <dbReference type="NCBI Taxonomy" id="1797768"/>
    <lineage>
        <taxon>Bacteria</taxon>
        <taxon>Candidatus Daviesiibacteriota</taxon>
    </lineage>
</organism>